<keyword evidence="1" id="KW-0732">Signal</keyword>
<dbReference type="PANTHER" id="PTHR43649:SF14">
    <property type="entry name" value="BLR3389 PROTEIN"/>
    <property type="match status" value="1"/>
</dbReference>
<dbReference type="InterPro" id="IPR006059">
    <property type="entry name" value="SBP"/>
</dbReference>
<dbReference type="EMBL" id="AP023368">
    <property type="protein sequence ID" value="BCJ99021.1"/>
    <property type="molecule type" value="Genomic_DNA"/>
</dbReference>
<dbReference type="PROSITE" id="PS51257">
    <property type="entry name" value="PROKAR_LIPOPROTEIN"/>
    <property type="match status" value="1"/>
</dbReference>
<name>A0A7I8DP19_9FIRM</name>
<dbReference type="SUPFAM" id="SSF53850">
    <property type="entry name" value="Periplasmic binding protein-like II"/>
    <property type="match status" value="1"/>
</dbReference>
<gene>
    <name evidence="2" type="ORF">bsdcttw_20620</name>
</gene>
<accession>A0A7I8DP19</accession>
<sequence>MKKSLGMLMLAVIIFILTACMKSKNTADSDADANDLQSKDRSEHYRVATKDVALTKKSVITVSFRDDGQGENSALWKWLQAAFDSFDKRDSCELNIAPITACEGDYFSKIALMLQSDKTAPDLVAEDTFQLTADVEAGYLTPLDNYLAKYAEWNDGTYYDTLKPGVTGPDNKVYGVPYNTDTRGLWYNKEIFKKAGLPEVWQPKSWDDILFACKTIKENVPDVIPFWCNSSVATGEATSMQTYEMLLYGTGEGLQDDGTGKWIISSQGILDSLTFLDTIYKSDFGPPLSKVLNGQASNISAREYLPQGKVVISLDGSWITGNYLETGASPWPRYSSVLGFAPMPTQNGKGSGYITMAGGWAWSIPSKSDNKDITMEFIKHLMEPSVYVDAVIALGSIGSRTDVMENVKYSAMPFMQTATDYLKVAFFRPKDSKYAAVSANIQTMVESVVSGTSPADAMATYGVEVARTVGEDHVINK</sequence>
<feature type="chain" id="PRO_5038489232" evidence="1">
    <location>
        <begin position="20"/>
        <end position="477"/>
    </location>
</feature>
<dbReference type="InterPro" id="IPR050490">
    <property type="entry name" value="Bact_solute-bd_prot1"/>
</dbReference>
<keyword evidence="3" id="KW-1185">Reference proteome</keyword>
<evidence type="ECO:0000313" key="2">
    <source>
        <dbReference type="EMBL" id="BCJ99021.1"/>
    </source>
</evidence>
<protein>
    <submittedName>
        <fullName evidence="2">Sugar ABC transporter substrate-binding protein</fullName>
    </submittedName>
</protein>
<evidence type="ECO:0000313" key="3">
    <source>
        <dbReference type="Proteomes" id="UP000515703"/>
    </source>
</evidence>
<feature type="signal peptide" evidence="1">
    <location>
        <begin position="1"/>
        <end position="19"/>
    </location>
</feature>
<dbReference type="Pfam" id="PF01547">
    <property type="entry name" value="SBP_bac_1"/>
    <property type="match status" value="1"/>
</dbReference>
<dbReference type="Gene3D" id="3.40.190.10">
    <property type="entry name" value="Periplasmic binding protein-like II"/>
    <property type="match status" value="2"/>
</dbReference>
<proteinExistence type="predicted"/>
<dbReference type="RefSeq" id="WP_225903835.1">
    <property type="nucleotide sequence ID" value="NZ_AP023368.1"/>
</dbReference>
<dbReference type="AlphaFoldDB" id="A0A7I8DP19"/>
<dbReference type="KEGG" id="acht:bsdcttw_20620"/>
<organism evidence="2 3">
    <name type="scientific">Anaerocolumna chitinilytica</name>
    <dbReference type="NCBI Taxonomy" id="1727145"/>
    <lineage>
        <taxon>Bacteria</taxon>
        <taxon>Bacillati</taxon>
        <taxon>Bacillota</taxon>
        <taxon>Clostridia</taxon>
        <taxon>Lachnospirales</taxon>
        <taxon>Lachnospiraceae</taxon>
        <taxon>Anaerocolumna</taxon>
    </lineage>
</organism>
<reference evidence="2 3" key="1">
    <citation type="submission" date="2020-08" db="EMBL/GenBank/DDBJ databases">
        <title>Draft genome sequencing of an Anaerocolumna strain isolated from anoxic soil subjected to BSD treatment.</title>
        <authorList>
            <person name="Uek A."/>
            <person name="Tonouchi A."/>
        </authorList>
    </citation>
    <scope>NUCLEOTIDE SEQUENCE [LARGE SCALE GENOMIC DNA]</scope>
    <source>
        <strain evidence="2 3">CTTW</strain>
    </source>
</reference>
<dbReference type="PANTHER" id="PTHR43649">
    <property type="entry name" value="ARABINOSE-BINDING PROTEIN-RELATED"/>
    <property type="match status" value="1"/>
</dbReference>
<dbReference type="Proteomes" id="UP000515703">
    <property type="component" value="Chromosome"/>
</dbReference>
<evidence type="ECO:0000256" key="1">
    <source>
        <dbReference type="SAM" id="SignalP"/>
    </source>
</evidence>
<reference evidence="2 3" key="2">
    <citation type="submission" date="2020-08" db="EMBL/GenBank/DDBJ databases">
        <authorList>
            <person name="Ueki A."/>
            <person name="Tonouchi A."/>
        </authorList>
    </citation>
    <scope>NUCLEOTIDE SEQUENCE [LARGE SCALE GENOMIC DNA]</scope>
    <source>
        <strain evidence="2 3">CTTW</strain>
    </source>
</reference>